<dbReference type="OrthoDB" id="9802649at2"/>
<keyword evidence="3" id="KW-1185">Reference proteome</keyword>
<dbReference type="RefSeq" id="WP_117315730.1">
    <property type="nucleotide sequence ID" value="NZ_CP031769.1"/>
</dbReference>
<gene>
    <name evidence="2" type="ORF">D0Y50_04630</name>
</gene>
<dbReference type="GO" id="GO:0016758">
    <property type="term" value="F:hexosyltransferase activity"/>
    <property type="evidence" value="ECO:0007669"/>
    <property type="project" value="UniProtKB-ARBA"/>
</dbReference>
<evidence type="ECO:0000259" key="1">
    <source>
        <dbReference type="Pfam" id="PF00535"/>
    </source>
</evidence>
<name>A0A346NJL5_9ALTE</name>
<dbReference type="Proteomes" id="UP000262073">
    <property type="component" value="Chromosome"/>
</dbReference>
<dbReference type="CDD" id="cd06433">
    <property type="entry name" value="GT_2_WfgS_like"/>
    <property type="match status" value="1"/>
</dbReference>
<keyword evidence="2" id="KW-0808">Transferase</keyword>
<dbReference type="AlphaFoldDB" id="A0A346NJL5"/>
<dbReference type="SUPFAM" id="SSF53448">
    <property type="entry name" value="Nucleotide-diphospho-sugar transferases"/>
    <property type="match status" value="1"/>
</dbReference>
<evidence type="ECO:0000313" key="2">
    <source>
        <dbReference type="EMBL" id="AXR05722.1"/>
    </source>
</evidence>
<reference evidence="2 3" key="1">
    <citation type="submission" date="2018-08" db="EMBL/GenBank/DDBJ databases">
        <title>Salinimonas sediminis sp. nov., a piezophilic bacterium isolated from a deep-sea sediment sample from the New Britain Trench.</title>
        <authorList>
            <person name="Cao J."/>
        </authorList>
    </citation>
    <scope>NUCLEOTIDE SEQUENCE [LARGE SCALE GENOMIC DNA]</scope>
    <source>
        <strain evidence="2 3">N102</strain>
    </source>
</reference>
<dbReference type="KEGG" id="salm:D0Y50_04630"/>
<dbReference type="PANTHER" id="PTHR22916">
    <property type="entry name" value="GLYCOSYLTRANSFERASE"/>
    <property type="match status" value="1"/>
</dbReference>
<dbReference type="InterPro" id="IPR001173">
    <property type="entry name" value="Glyco_trans_2-like"/>
</dbReference>
<organism evidence="2 3">
    <name type="scientific">Salinimonas sediminis</name>
    <dbReference type="NCBI Taxonomy" id="2303538"/>
    <lineage>
        <taxon>Bacteria</taxon>
        <taxon>Pseudomonadati</taxon>
        <taxon>Pseudomonadota</taxon>
        <taxon>Gammaproteobacteria</taxon>
        <taxon>Alteromonadales</taxon>
        <taxon>Alteromonadaceae</taxon>
        <taxon>Alteromonas/Salinimonas group</taxon>
        <taxon>Salinimonas</taxon>
    </lineage>
</organism>
<proteinExistence type="predicted"/>
<evidence type="ECO:0000313" key="3">
    <source>
        <dbReference type="Proteomes" id="UP000262073"/>
    </source>
</evidence>
<protein>
    <submittedName>
        <fullName evidence="2">Glycosyltransferase</fullName>
    </submittedName>
</protein>
<dbReference type="Pfam" id="PF00535">
    <property type="entry name" value="Glycos_transf_2"/>
    <property type="match status" value="1"/>
</dbReference>
<accession>A0A346NJL5</accession>
<sequence length="349" mass="38940">MKVSIITATYNSAESIVACLDSVANQSALADIEHIVVDGISTDDTLHYVSGFTHIKHILSQRDRGIYHAFNKGVGLATGDIIYFLNSDDVLADNNVIEEVIAAFTNEAMYYSGNVLCQSPGTAYINAGFKGMASFNNICHQGFFCRREAFDLIGPFNECFDIAADSYFIKKLVRKYSGISSDRVIARFSLGGISSNAISRARKEEQLSIIDSLLFDSNEYEKKQYEKFGRLSENNELLKLLLQKTLSNEIDISRLQDKSIAIFGVKELSLIFYSLFSKAKLDTHCFLVSKICNKIENLSLPCISLEDSDIPHVDIVLNCIEGFHEETVCNNVKKIMPGVNVVSWRELCL</sequence>
<feature type="domain" description="Glycosyltransferase 2-like" evidence="1">
    <location>
        <begin position="4"/>
        <end position="116"/>
    </location>
</feature>
<dbReference type="Gene3D" id="3.90.550.10">
    <property type="entry name" value="Spore Coat Polysaccharide Biosynthesis Protein SpsA, Chain A"/>
    <property type="match status" value="1"/>
</dbReference>
<dbReference type="EMBL" id="CP031769">
    <property type="protein sequence ID" value="AXR05722.1"/>
    <property type="molecule type" value="Genomic_DNA"/>
</dbReference>
<dbReference type="InterPro" id="IPR029044">
    <property type="entry name" value="Nucleotide-diphossugar_trans"/>
</dbReference>
<dbReference type="PANTHER" id="PTHR22916:SF3">
    <property type="entry name" value="UDP-GLCNAC:BETAGAL BETA-1,3-N-ACETYLGLUCOSAMINYLTRANSFERASE-LIKE PROTEIN 1"/>
    <property type="match status" value="1"/>
</dbReference>